<dbReference type="SUPFAM" id="SSF50978">
    <property type="entry name" value="WD40 repeat-like"/>
    <property type="match status" value="1"/>
</dbReference>
<dbReference type="PROSITE" id="PS50082">
    <property type="entry name" value="WD_REPEATS_2"/>
    <property type="match status" value="1"/>
</dbReference>
<dbReference type="InterPro" id="IPR036322">
    <property type="entry name" value="WD40_repeat_dom_sf"/>
</dbReference>
<keyword evidence="6" id="KW-1185">Reference proteome</keyword>
<dbReference type="SMART" id="SM00320">
    <property type="entry name" value="WD40"/>
    <property type="match status" value="5"/>
</dbReference>
<dbReference type="PANTHER" id="PTHR14107">
    <property type="entry name" value="WD REPEAT PROTEIN"/>
    <property type="match status" value="1"/>
</dbReference>
<keyword evidence="2" id="KW-0677">Repeat</keyword>
<accession>A0ABD0VJC1</accession>
<feature type="region of interest" description="Disordered" evidence="4">
    <location>
        <begin position="503"/>
        <end position="522"/>
    </location>
</feature>
<evidence type="ECO:0000256" key="2">
    <source>
        <dbReference type="ARBA" id="ARBA00022737"/>
    </source>
</evidence>
<evidence type="ECO:0000256" key="4">
    <source>
        <dbReference type="SAM" id="MobiDB-lite"/>
    </source>
</evidence>
<dbReference type="InterPro" id="IPR001680">
    <property type="entry name" value="WD40_rpt"/>
</dbReference>
<feature type="region of interest" description="Disordered" evidence="4">
    <location>
        <begin position="434"/>
        <end position="461"/>
    </location>
</feature>
<name>A0ABD0VJC1_DENTH</name>
<dbReference type="Pfam" id="PF00400">
    <property type="entry name" value="WD40"/>
    <property type="match status" value="3"/>
</dbReference>
<evidence type="ECO:0000313" key="6">
    <source>
        <dbReference type="Proteomes" id="UP001552299"/>
    </source>
</evidence>
<gene>
    <name evidence="5" type="ORF">M5K25_006799</name>
</gene>
<dbReference type="EMBL" id="JANQDX010000006">
    <property type="protein sequence ID" value="KAL0922782.1"/>
    <property type="molecule type" value="Genomic_DNA"/>
</dbReference>
<dbReference type="InterPro" id="IPR015943">
    <property type="entry name" value="WD40/YVTN_repeat-like_dom_sf"/>
</dbReference>
<dbReference type="PANTHER" id="PTHR14107:SF16">
    <property type="entry name" value="AT02583P"/>
    <property type="match status" value="1"/>
</dbReference>
<dbReference type="InterPro" id="IPR051362">
    <property type="entry name" value="WD_repeat_creC_regulators"/>
</dbReference>
<organism evidence="5 6">
    <name type="scientific">Dendrobium thyrsiflorum</name>
    <name type="common">Pinecone-like raceme dendrobium</name>
    <name type="synonym">Orchid</name>
    <dbReference type="NCBI Taxonomy" id="117978"/>
    <lineage>
        <taxon>Eukaryota</taxon>
        <taxon>Viridiplantae</taxon>
        <taxon>Streptophyta</taxon>
        <taxon>Embryophyta</taxon>
        <taxon>Tracheophyta</taxon>
        <taxon>Spermatophyta</taxon>
        <taxon>Magnoliopsida</taxon>
        <taxon>Liliopsida</taxon>
        <taxon>Asparagales</taxon>
        <taxon>Orchidaceae</taxon>
        <taxon>Epidendroideae</taxon>
        <taxon>Malaxideae</taxon>
        <taxon>Dendrobiinae</taxon>
        <taxon>Dendrobium</taxon>
    </lineage>
</organism>
<feature type="repeat" description="WD" evidence="3">
    <location>
        <begin position="328"/>
        <end position="369"/>
    </location>
</feature>
<comment type="caution">
    <text evidence="5">The sequence shown here is derived from an EMBL/GenBank/DDBJ whole genome shotgun (WGS) entry which is preliminary data.</text>
</comment>
<proteinExistence type="predicted"/>
<evidence type="ECO:0000313" key="5">
    <source>
        <dbReference type="EMBL" id="KAL0922782.1"/>
    </source>
</evidence>
<keyword evidence="1 3" id="KW-0853">WD repeat</keyword>
<dbReference type="AlphaFoldDB" id="A0ABD0VJC1"/>
<evidence type="ECO:0000256" key="3">
    <source>
        <dbReference type="PROSITE-ProRule" id="PRU00221"/>
    </source>
</evidence>
<reference evidence="5 6" key="1">
    <citation type="journal article" date="2024" name="Plant Biotechnol. J.">
        <title>Dendrobium thyrsiflorum genome and its molecular insights into genes involved in important horticultural traits.</title>
        <authorList>
            <person name="Chen B."/>
            <person name="Wang J.Y."/>
            <person name="Zheng P.J."/>
            <person name="Li K.L."/>
            <person name="Liang Y.M."/>
            <person name="Chen X.F."/>
            <person name="Zhang C."/>
            <person name="Zhao X."/>
            <person name="He X."/>
            <person name="Zhang G.Q."/>
            <person name="Liu Z.J."/>
            <person name="Xu Q."/>
        </authorList>
    </citation>
    <scope>NUCLEOTIDE SEQUENCE [LARGE SCALE GENOMIC DNA]</scope>
    <source>
        <strain evidence="5">GZMU011</strain>
    </source>
</reference>
<protein>
    <submittedName>
        <fullName evidence="5">Uncharacterized protein</fullName>
    </submittedName>
</protein>
<evidence type="ECO:0000256" key="1">
    <source>
        <dbReference type="ARBA" id="ARBA00022574"/>
    </source>
</evidence>
<dbReference type="Proteomes" id="UP001552299">
    <property type="component" value="Unassembled WGS sequence"/>
</dbReference>
<sequence length="547" mass="59091">MASTSLSTNTQSPVLKAYMKAPEGRYTLQYEKIHPAGHLQYSHAKTISQLTIADLKEKSVAQRLTTLPAATSASSTRTVAARLLGGVGSGARALTFSGGNGTGKAAFDGGKIGGSVPTTSGWTSYSSNSDYYERGTYLVFNAGDTLYISDLNSPDKDPIKSIHFGNSNPMCHAFDSQSDGHDLLIGLQNGDIYSVSFRQQLHDAGKKLIGAQHYNKDGVMTNSQCTCVAWVPDGDGVFVAGHADGSIYVYEKGKDVTADCSFPSVKDQTQFSVAHSRSSKSNPIARWHISQGSINNLSFSTNGYLATVGRDGYLRVFDFANEQLICGGKSYYGALLCCAWSLDGKYVLTGGEDDLVQVWSMEERKLVAWGEGHNSWVSAVAFDSHWPAPDSDETGENVVYRFASVGQDTQMLLWDLALEEIAVPLRCPTVWSPTLSSGGPPAHRDNIYSPETLQPSPSLRDVPKLSPVVAHRIHVEPLSGVIFTNESVLTICREGHIKVWVRPGQNDKDQSATSDNGGSTAEFKDMPLFTSLSSTKSSFQQPAILLQ</sequence>
<dbReference type="Gene3D" id="2.130.10.10">
    <property type="entry name" value="YVTN repeat-like/Quinoprotein amine dehydrogenase"/>
    <property type="match status" value="1"/>
</dbReference>